<gene>
    <name evidence="1" type="ORF">ATL17_0228</name>
</gene>
<accession>A0A4R6VU55</accession>
<proteinExistence type="predicted"/>
<evidence type="ECO:0008006" key="3">
    <source>
        <dbReference type="Google" id="ProtNLM"/>
    </source>
</evidence>
<name>A0A4R6VU55_9HYPH</name>
<dbReference type="EMBL" id="SNYR01000001">
    <property type="protein sequence ID" value="TDQ66237.1"/>
    <property type="molecule type" value="Genomic_DNA"/>
</dbReference>
<reference evidence="1 2" key="1">
    <citation type="submission" date="2019-03" db="EMBL/GenBank/DDBJ databases">
        <title>Genomic Encyclopedia of Type Strains, Phase III (KMG-III): the genomes of soil and plant-associated and newly described type strains.</title>
        <authorList>
            <person name="Whitman W."/>
        </authorList>
    </citation>
    <scope>NUCLEOTIDE SEQUENCE [LARGE SCALE GENOMIC DNA]</scope>
    <source>
        <strain evidence="1 2">CGMCC 1.7002</strain>
    </source>
</reference>
<dbReference type="InterPro" id="IPR036748">
    <property type="entry name" value="MTH938-like_sf"/>
</dbReference>
<dbReference type="Gene3D" id="3.40.1230.10">
    <property type="entry name" value="MTH938-like"/>
    <property type="match status" value="1"/>
</dbReference>
<dbReference type="InterPro" id="IPR007523">
    <property type="entry name" value="NDUFAF3/AAMDC"/>
</dbReference>
<keyword evidence="2" id="KW-1185">Reference proteome</keyword>
<dbReference type="PANTHER" id="PTHR21192">
    <property type="entry name" value="NUCLEAR PROTEIN E3-3"/>
    <property type="match status" value="1"/>
</dbReference>
<evidence type="ECO:0000313" key="2">
    <source>
        <dbReference type="Proteomes" id="UP000295391"/>
    </source>
</evidence>
<organism evidence="1 2">
    <name type="scientific">Maritalea mobilis</name>
    <dbReference type="NCBI Taxonomy" id="483324"/>
    <lineage>
        <taxon>Bacteria</taxon>
        <taxon>Pseudomonadati</taxon>
        <taxon>Pseudomonadota</taxon>
        <taxon>Alphaproteobacteria</taxon>
        <taxon>Hyphomicrobiales</taxon>
        <taxon>Devosiaceae</taxon>
        <taxon>Maritalea</taxon>
    </lineage>
</organism>
<dbReference type="Proteomes" id="UP000295391">
    <property type="component" value="Unassembled WGS sequence"/>
</dbReference>
<comment type="caution">
    <text evidence="1">The sequence shown here is derived from an EMBL/GenBank/DDBJ whole genome shotgun (WGS) entry which is preliminary data.</text>
</comment>
<dbReference type="RefSeq" id="WP_246028608.1">
    <property type="nucleotide sequence ID" value="NZ_SNYR01000001.1"/>
</dbReference>
<dbReference type="CDD" id="cd00248">
    <property type="entry name" value="Mth938-like"/>
    <property type="match status" value="1"/>
</dbReference>
<dbReference type="PANTHER" id="PTHR21192:SF2">
    <property type="entry name" value="NADH DEHYDROGENASE [UBIQUINONE] 1 ALPHA SUBCOMPLEX ASSEMBLY FACTOR 3"/>
    <property type="match status" value="1"/>
</dbReference>
<dbReference type="AlphaFoldDB" id="A0A4R6VU55"/>
<dbReference type="Pfam" id="PF04430">
    <property type="entry name" value="DUF498"/>
    <property type="match status" value="1"/>
</dbReference>
<evidence type="ECO:0000313" key="1">
    <source>
        <dbReference type="EMBL" id="TDQ66237.1"/>
    </source>
</evidence>
<dbReference type="SUPFAM" id="SSF64076">
    <property type="entry name" value="MTH938-like"/>
    <property type="match status" value="1"/>
</dbReference>
<protein>
    <recommendedName>
        <fullName evidence="3">Mth938-like domain-containing protein</fullName>
    </recommendedName>
</protein>
<sequence>MTSQEGSGFLKYQVPIDAYGNGGFRFADMSHKGSLLCLPSGMHSWAVSDASEITHASLEKVWAETDQIDVLFVGTGDQLLVLEKPIKQAGRELNIITEPMSTGAAARTYNVLLGEKRAVAAALLAVERGK</sequence>